<dbReference type="InterPro" id="IPR003594">
    <property type="entry name" value="HATPase_dom"/>
</dbReference>
<evidence type="ECO:0000313" key="9">
    <source>
        <dbReference type="Proteomes" id="UP001253848"/>
    </source>
</evidence>
<evidence type="ECO:0000256" key="1">
    <source>
        <dbReference type="ARBA" id="ARBA00000085"/>
    </source>
</evidence>
<protein>
    <recommendedName>
        <fullName evidence="2">histidine kinase</fullName>
        <ecNumber evidence="2">2.7.13.3</ecNumber>
    </recommendedName>
</protein>
<dbReference type="InterPro" id="IPR004358">
    <property type="entry name" value="Sig_transdc_His_kin-like_C"/>
</dbReference>
<keyword evidence="4" id="KW-0808">Transferase</keyword>
<comment type="catalytic activity">
    <reaction evidence="1">
        <text>ATP + protein L-histidine = ADP + protein N-phospho-L-histidine.</text>
        <dbReference type="EC" id="2.7.13.3"/>
    </reaction>
</comment>
<keyword evidence="5" id="KW-0418">Kinase</keyword>
<dbReference type="SUPFAM" id="SSF55785">
    <property type="entry name" value="PYP-like sensor domain (PAS domain)"/>
    <property type="match status" value="2"/>
</dbReference>
<feature type="domain" description="PAC" evidence="7">
    <location>
        <begin position="383"/>
        <end position="434"/>
    </location>
</feature>
<evidence type="ECO:0000313" key="8">
    <source>
        <dbReference type="EMBL" id="MDT0684931.1"/>
    </source>
</evidence>
<dbReference type="PRINTS" id="PR00344">
    <property type="entry name" value="BCTRLSENSOR"/>
</dbReference>
<dbReference type="Pfam" id="PF02518">
    <property type="entry name" value="HATPase_c"/>
    <property type="match status" value="1"/>
</dbReference>
<dbReference type="SMART" id="SM00091">
    <property type="entry name" value="PAS"/>
    <property type="match status" value="2"/>
</dbReference>
<feature type="domain" description="Histidine kinase" evidence="6">
    <location>
        <begin position="459"/>
        <end position="672"/>
    </location>
</feature>
<dbReference type="Gene3D" id="3.30.450.20">
    <property type="entry name" value="PAS domain"/>
    <property type="match status" value="2"/>
</dbReference>
<dbReference type="PROSITE" id="PS50109">
    <property type="entry name" value="HIS_KIN"/>
    <property type="match status" value="1"/>
</dbReference>
<evidence type="ECO:0000256" key="2">
    <source>
        <dbReference type="ARBA" id="ARBA00012438"/>
    </source>
</evidence>
<name>A0ABU3DMK2_9FLAO</name>
<evidence type="ECO:0000256" key="3">
    <source>
        <dbReference type="ARBA" id="ARBA00022553"/>
    </source>
</evidence>
<dbReference type="InterPro" id="IPR000700">
    <property type="entry name" value="PAS-assoc_C"/>
</dbReference>
<dbReference type="Pfam" id="PF08447">
    <property type="entry name" value="PAS_3"/>
    <property type="match status" value="1"/>
</dbReference>
<dbReference type="InterPro" id="IPR005467">
    <property type="entry name" value="His_kinase_dom"/>
</dbReference>
<dbReference type="PANTHER" id="PTHR43304">
    <property type="entry name" value="PHYTOCHROME-LIKE PROTEIN CPH1"/>
    <property type="match status" value="1"/>
</dbReference>
<evidence type="ECO:0000256" key="5">
    <source>
        <dbReference type="ARBA" id="ARBA00022777"/>
    </source>
</evidence>
<dbReference type="InterPro" id="IPR052162">
    <property type="entry name" value="Sensor_kinase/Photoreceptor"/>
</dbReference>
<evidence type="ECO:0000256" key="4">
    <source>
        <dbReference type="ARBA" id="ARBA00022679"/>
    </source>
</evidence>
<dbReference type="Gene3D" id="3.30.450.40">
    <property type="match status" value="1"/>
</dbReference>
<evidence type="ECO:0000259" key="7">
    <source>
        <dbReference type="PROSITE" id="PS50113"/>
    </source>
</evidence>
<dbReference type="EC" id="2.7.13.3" evidence="2"/>
<gene>
    <name evidence="8" type="ORF">RM541_01040</name>
</gene>
<dbReference type="SMART" id="SM00086">
    <property type="entry name" value="PAC"/>
    <property type="match status" value="2"/>
</dbReference>
<keyword evidence="3" id="KW-0597">Phosphoprotein</keyword>
<dbReference type="InterPro" id="IPR036890">
    <property type="entry name" value="HATPase_C_sf"/>
</dbReference>
<dbReference type="SUPFAM" id="SSF55874">
    <property type="entry name" value="ATPase domain of HSP90 chaperone/DNA topoisomerase II/histidine kinase"/>
    <property type="match status" value="1"/>
</dbReference>
<dbReference type="InterPro" id="IPR035965">
    <property type="entry name" value="PAS-like_dom_sf"/>
</dbReference>
<dbReference type="Pfam" id="PF13426">
    <property type="entry name" value="PAS_9"/>
    <property type="match status" value="1"/>
</dbReference>
<reference evidence="8 9" key="1">
    <citation type="submission" date="2023-09" db="EMBL/GenBank/DDBJ databases">
        <authorList>
            <person name="Rey-Velasco X."/>
        </authorList>
    </citation>
    <scope>NUCLEOTIDE SEQUENCE [LARGE SCALE GENOMIC DNA]</scope>
    <source>
        <strain evidence="8 9">F225</strain>
    </source>
</reference>
<proteinExistence type="predicted"/>
<dbReference type="InterPro" id="IPR003018">
    <property type="entry name" value="GAF"/>
</dbReference>
<dbReference type="RefSeq" id="WP_311498373.1">
    <property type="nucleotide sequence ID" value="NZ_JAVRHN010000001.1"/>
</dbReference>
<keyword evidence="9" id="KW-1185">Reference proteome</keyword>
<dbReference type="PANTHER" id="PTHR43304:SF1">
    <property type="entry name" value="PAC DOMAIN-CONTAINING PROTEIN"/>
    <property type="match status" value="1"/>
</dbReference>
<dbReference type="InterPro" id="IPR013655">
    <property type="entry name" value="PAS_fold_3"/>
</dbReference>
<dbReference type="InterPro" id="IPR000014">
    <property type="entry name" value="PAS"/>
</dbReference>
<evidence type="ECO:0000259" key="6">
    <source>
        <dbReference type="PROSITE" id="PS50109"/>
    </source>
</evidence>
<accession>A0ABU3DMK2</accession>
<dbReference type="PROSITE" id="PS50113">
    <property type="entry name" value="PAC"/>
    <property type="match status" value="1"/>
</dbReference>
<dbReference type="NCBIfam" id="TIGR00229">
    <property type="entry name" value="sensory_box"/>
    <property type="match status" value="2"/>
</dbReference>
<dbReference type="InterPro" id="IPR001610">
    <property type="entry name" value="PAC"/>
</dbReference>
<dbReference type="SMART" id="SM00387">
    <property type="entry name" value="HATPase_c"/>
    <property type="match status" value="1"/>
</dbReference>
<dbReference type="EMBL" id="JAVRHN010000001">
    <property type="protein sequence ID" value="MDT0684931.1"/>
    <property type="molecule type" value="Genomic_DNA"/>
</dbReference>
<organism evidence="8 9">
    <name type="scientific">Autumnicola psychrophila</name>
    <dbReference type="NCBI Taxonomy" id="3075592"/>
    <lineage>
        <taxon>Bacteria</taxon>
        <taxon>Pseudomonadati</taxon>
        <taxon>Bacteroidota</taxon>
        <taxon>Flavobacteriia</taxon>
        <taxon>Flavobacteriales</taxon>
        <taxon>Flavobacteriaceae</taxon>
        <taxon>Autumnicola</taxon>
    </lineage>
</organism>
<comment type="caution">
    <text evidence="8">The sequence shown here is derived from an EMBL/GenBank/DDBJ whole genome shotgun (WGS) entry which is preliminary data.</text>
</comment>
<dbReference type="Gene3D" id="3.30.565.10">
    <property type="entry name" value="Histidine kinase-like ATPase, C-terminal domain"/>
    <property type="match status" value="1"/>
</dbReference>
<dbReference type="Proteomes" id="UP001253848">
    <property type="component" value="Unassembled WGS sequence"/>
</dbReference>
<dbReference type="InterPro" id="IPR029016">
    <property type="entry name" value="GAF-like_dom_sf"/>
</dbReference>
<dbReference type="SMART" id="SM00065">
    <property type="entry name" value="GAF"/>
    <property type="match status" value="1"/>
</dbReference>
<dbReference type="CDD" id="cd00130">
    <property type="entry name" value="PAS"/>
    <property type="match status" value="2"/>
</dbReference>
<sequence>MIKPSIPVNDLERVHEVYKYDPNNTLEESDLDFLSAMAAEICNTNTALITLIARDKQWIKSSYGIELEVREFPREFTFCAHTINNPNKVTVVPDASKDDRFKNNPFVTGEEPVIFYAGVPLVNSNGYALGTICAIDSKSKNLSKDQEGKLQMLSRQVMKLLELRRKSRTLEDANRSLNTINNRFRYVTEGTETGIFEWDTRSDEVSFNKEWWKITGYSDSTEEKKLNFWKNLVHHDDLENFYNHLAQHFESRKRFKFQFRLKHLKGHYIWINIKGRFFSHKDLEKPARMYGILQEITENKKKEYEIFYRKKLLDALYELSPIGLALNDFETGAFLEVNNKLLEPTGYSREEFLDLSYWDVTPKDYEVKESEQISSLNQVGFYGPYEKEYIKKNGERYPVLLNGILVKDIDGNKRIWSFVEDISERKQDEQIKANWLKRIEELLSVTNGQNERLKNFAHIVSHNLRSHSSAIGLLVGFLENEHVLLKENETFTHLQNASLNLEGTIRDLNEIVEINLSEGTNVTTISVEAVVKKTIESVHALAKTNKTSIIIDLEPDLKVVGVRPYLESIILNFLTNGIKYSSLDRKSFVKITGKKVGKFTVLTFKDNGLGIDLERHKDRLFKMYKTFHKHEDARGIGLFITKNQIEAMNGSVEVESEVNKGTIFKVFLPDEKN</sequence>
<dbReference type="SUPFAM" id="SSF55781">
    <property type="entry name" value="GAF domain-like"/>
    <property type="match status" value="1"/>
</dbReference>